<feature type="domain" description="GIY-YIG" evidence="1">
    <location>
        <begin position="2"/>
        <end position="78"/>
    </location>
</feature>
<name>H2BVG7_GILLR</name>
<organism evidence="2 3">
    <name type="scientific">Gillisia limnaea (strain DSM 15749 / LMG 21470 / R-8282)</name>
    <dbReference type="NCBI Taxonomy" id="865937"/>
    <lineage>
        <taxon>Bacteria</taxon>
        <taxon>Pseudomonadati</taxon>
        <taxon>Bacteroidota</taxon>
        <taxon>Flavobacteriia</taxon>
        <taxon>Flavobacteriales</taxon>
        <taxon>Flavobacteriaceae</taxon>
        <taxon>Gillisia</taxon>
    </lineage>
</organism>
<dbReference type="EMBL" id="JH594606">
    <property type="protein sequence ID" value="EHQ02875.1"/>
    <property type="molecule type" value="Genomic_DNA"/>
</dbReference>
<reference evidence="3" key="1">
    <citation type="journal article" date="2012" name="Stand. Genomic Sci.">
        <title>Genome sequence of the Antarctic rhodopsins-containing flavobacterium Gillisia limnaea type strain (R-8282(T)).</title>
        <authorList>
            <person name="Riedel T."/>
            <person name="Held B."/>
            <person name="Nolan M."/>
            <person name="Lucas S."/>
            <person name="Lapidus A."/>
            <person name="Tice H."/>
            <person name="Del Rio T.G."/>
            <person name="Cheng J.F."/>
            <person name="Han C."/>
            <person name="Tapia R."/>
            <person name="Goodwin L.A."/>
            <person name="Pitluck S."/>
            <person name="Liolios K."/>
            <person name="Mavromatis K."/>
            <person name="Pagani I."/>
            <person name="Ivanova N."/>
            <person name="Mikhailova N."/>
            <person name="Pati A."/>
            <person name="Chen A."/>
            <person name="Palaniappan K."/>
            <person name="Land M."/>
            <person name="Rohde M."/>
            <person name="Tindall B.J."/>
            <person name="Detter J.C."/>
            <person name="Goker M."/>
            <person name="Bristow J."/>
            <person name="Eisen J.A."/>
            <person name="Markowitz V."/>
            <person name="Hugenholtz P."/>
            <person name="Kyrpides N.C."/>
            <person name="Klenk H.P."/>
            <person name="Woyke T."/>
        </authorList>
    </citation>
    <scope>NUCLEOTIDE SEQUENCE [LARGE SCALE GENOMIC DNA]</scope>
    <source>
        <strain evidence="3">DSM 15749 / LMG 21470 / R-8282</strain>
    </source>
</reference>
<protein>
    <submittedName>
        <fullName evidence="2">Excinuclease ABC C subunit domain protein</fullName>
    </submittedName>
</protein>
<gene>
    <name evidence="2" type="ORF">Gilli_2242</name>
</gene>
<dbReference type="Proteomes" id="UP000003844">
    <property type="component" value="Unassembled WGS sequence"/>
</dbReference>
<accession>H2BVG7</accession>
<sequence length="95" mass="11394">MNKDCVYILFSEKLDRFYIGSTSDFDVRMDFHRNSEARKFTAKADDWVIFDKINCESNKQALSIEKHIKSMKSRIYIKNIKLYPEMKDKLKAKFK</sequence>
<dbReference type="AlphaFoldDB" id="H2BVG7"/>
<evidence type="ECO:0000313" key="3">
    <source>
        <dbReference type="Proteomes" id="UP000003844"/>
    </source>
</evidence>
<dbReference type="eggNOG" id="COG2827">
    <property type="taxonomic scope" value="Bacteria"/>
</dbReference>
<dbReference type="PROSITE" id="PS50164">
    <property type="entry name" value="GIY_YIG"/>
    <property type="match status" value="1"/>
</dbReference>
<evidence type="ECO:0000259" key="1">
    <source>
        <dbReference type="PROSITE" id="PS50164"/>
    </source>
</evidence>
<dbReference type="SUPFAM" id="SSF82771">
    <property type="entry name" value="GIY-YIG endonuclease"/>
    <property type="match status" value="1"/>
</dbReference>
<dbReference type="Pfam" id="PF01541">
    <property type="entry name" value="GIY-YIG"/>
    <property type="match status" value="1"/>
</dbReference>
<dbReference type="HOGENOM" id="CLU_135650_6_1_10"/>
<dbReference type="OrthoDB" id="1495241at2"/>
<proteinExistence type="predicted"/>
<dbReference type="InterPro" id="IPR000305">
    <property type="entry name" value="GIY-YIG_endonuc"/>
</dbReference>
<dbReference type="RefSeq" id="WP_006989185.1">
    <property type="nucleotide sequence ID" value="NZ_JH594606.1"/>
</dbReference>
<dbReference type="InterPro" id="IPR035901">
    <property type="entry name" value="GIY-YIG_endonuc_sf"/>
</dbReference>
<keyword evidence="3" id="KW-1185">Reference proteome</keyword>
<dbReference type="Gene3D" id="3.40.1440.10">
    <property type="entry name" value="GIY-YIG endonuclease"/>
    <property type="match status" value="1"/>
</dbReference>
<evidence type="ECO:0000313" key="2">
    <source>
        <dbReference type="EMBL" id="EHQ02875.1"/>
    </source>
</evidence>
<dbReference type="CDD" id="cd10449">
    <property type="entry name" value="GIY-YIG_SLX1_like"/>
    <property type="match status" value="1"/>
</dbReference>